<dbReference type="PANTHER" id="PTHR35040">
    <property type="match status" value="1"/>
</dbReference>
<protein>
    <submittedName>
        <fullName evidence="1">Spherulation-specific family 4-domain-containing protein</fullName>
    </submittedName>
</protein>
<dbReference type="PANTHER" id="PTHR35040:SF9">
    <property type="entry name" value="4-LIKE CELL SURFACE PROTEIN, PUTATIVE (AFU_ORTHOLOGUE AFUA_4G14080)-RELATED"/>
    <property type="match status" value="1"/>
</dbReference>
<evidence type="ECO:0000313" key="1">
    <source>
        <dbReference type="EMBL" id="KAH8106065.1"/>
    </source>
</evidence>
<dbReference type="AlphaFoldDB" id="A0A8K0UW06"/>
<gene>
    <name evidence="1" type="ORF">BXZ70DRAFT_413771</name>
</gene>
<dbReference type="Pfam" id="PF12138">
    <property type="entry name" value="Spherulin4"/>
    <property type="match status" value="1"/>
</dbReference>
<accession>A0A8K0UW06</accession>
<keyword evidence="2" id="KW-1185">Reference proteome</keyword>
<reference evidence="1" key="1">
    <citation type="journal article" date="2021" name="New Phytol.">
        <title>Evolutionary innovations through gain and loss of genes in the ectomycorrhizal Boletales.</title>
        <authorList>
            <person name="Wu G."/>
            <person name="Miyauchi S."/>
            <person name="Morin E."/>
            <person name="Kuo A."/>
            <person name="Drula E."/>
            <person name="Varga T."/>
            <person name="Kohler A."/>
            <person name="Feng B."/>
            <person name="Cao Y."/>
            <person name="Lipzen A."/>
            <person name="Daum C."/>
            <person name="Hundley H."/>
            <person name="Pangilinan J."/>
            <person name="Johnson J."/>
            <person name="Barry K."/>
            <person name="LaButti K."/>
            <person name="Ng V."/>
            <person name="Ahrendt S."/>
            <person name="Min B."/>
            <person name="Choi I.G."/>
            <person name="Park H."/>
            <person name="Plett J.M."/>
            <person name="Magnuson J."/>
            <person name="Spatafora J.W."/>
            <person name="Nagy L.G."/>
            <person name="Henrissat B."/>
            <person name="Grigoriev I.V."/>
            <person name="Yang Z.L."/>
            <person name="Xu J."/>
            <person name="Martin F.M."/>
        </authorList>
    </citation>
    <scope>NUCLEOTIDE SEQUENCE</scope>
    <source>
        <strain evidence="1">KKN 215</strain>
    </source>
</reference>
<dbReference type="OrthoDB" id="5342184at2759"/>
<dbReference type="InterPro" id="IPR021986">
    <property type="entry name" value="Spherulin4"/>
</dbReference>
<organism evidence="1 2">
    <name type="scientific">Cristinia sonorae</name>
    <dbReference type="NCBI Taxonomy" id="1940300"/>
    <lineage>
        <taxon>Eukaryota</taxon>
        <taxon>Fungi</taxon>
        <taxon>Dikarya</taxon>
        <taxon>Basidiomycota</taxon>
        <taxon>Agaricomycotina</taxon>
        <taxon>Agaricomycetes</taxon>
        <taxon>Agaricomycetidae</taxon>
        <taxon>Agaricales</taxon>
        <taxon>Pleurotineae</taxon>
        <taxon>Stephanosporaceae</taxon>
        <taxon>Cristinia</taxon>
    </lineage>
</organism>
<sequence length="301" mass="31204">MGASNRCRGCVLSMCTGGHGPATFLGIKRTDLSLSLFSSQPTSQPTTTNMLLARLASLATGIIVPLYIFPGDPGICASWTPLINSITAQPNLRFHVIINPNSGPGTTAQPDASYQSCVAKLKHPNVELVGYVPTGFGSRAQSAVTADINTYAGWASAYALDGIFFDEVSGTAGDLGKYTTYVSHARQVLKGGSGAVTLNPGAQPTAGYFGIADLVATREDFFNDFSPSQLTLGSSTPANKQAVILHDAPSAPPSSIISQLVATDRIGALYITDDVQANNGNPYDSLPSDLAAFVSAVAAAQ</sequence>
<proteinExistence type="predicted"/>
<dbReference type="EMBL" id="JAEVFJ010000003">
    <property type="protein sequence ID" value="KAH8106065.1"/>
    <property type="molecule type" value="Genomic_DNA"/>
</dbReference>
<comment type="caution">
    <text evidence="1">The sequence shown here is derived from an EMBL/GenBank/DDBJ whole genome shotgun (WGS) entry which is preliminary data.</text>
</comment>
<evidence type="ECO:0000313" key="2">
    <source>
        <dbReference type="Proteomes" id="UP000813824"/>
    </source>
</evidence>
<name>A0A8K0UW06_9AGAR</name>
<dbReference type="Proteomes" id="UP000813824">
    <property type="component" value="Unassembled WGS sequence"/>
</dbReference>